<evidence type="ECO:0000259" key="1">
    <source>
        <dbReference type="Pfam" id="PF01575"/>
    </source>
</evidence>
<accession>A0A1X7AHA0</accession>
<dbReference type="PANTHER" id="PTHR43841">
    <property type="entry name" value="3-HYDROXYACYL-THIOESTER DEHYDRATASE HTDX-RELATED"/>
    <property type="match status" value="1"/>
</dbReference>
<dbReference type="InterPro" id="IPR002539">
    <property type="entry name" value="MaoC-like_dom"/>
</dbReference>
<feature type="domain" description="MaoC-like" evidence="1">
    <location>
        <begin position="182"/>
        <end position="261"/>
    </location>
</feature>
<proteinExistence type="predicted"/>
<dbReference type="Gene3D" id="3.10.129.10">
    <property type="entry name" value="Hotdog Thioesterase"/>
    <property type="match status" value="1"/>
</dbReference>
<name>A0A1X7AHA0_9GAMM</name>
<dbReference type="EMBL" id="FWPT01000003">
    <property type="protein sequence ID" value="SMA42320.1"/>
    <property type="molecule type" value="Genomic_DNA"/>
</dbReference>
<dbReference type="CDD" id="cd03441">
    <property type="entry name" value="R_hydratase_like"/>
    <property type="match status" value="1"/>
</dbReference>
<dbReference type="SUPFAM" id="SSF54637">
    <property type="entry name" value="Thioesterase/thiol ester dehydrase-isomerase"/>
    <property type="match status" value="2"/>
</dbReference>
<keyword evidence="3" id="KW-1185">Reference proteome</keyword>
<reference evidence="2 3" key="1">
    <citation type="submission" date="2017-03" db="EMBL/GenBank/DDBJ databases">
        <authorList>
            <person name="Afonso C.L."/>
            <person name="Miller P.J."/>
            <person name="Scott M.A."/>
            <person name="Spackman E."/>
            <person name="Goraichik I."/>
            <person name="Dimitrov K.M."/>
            <person name="Suarez D.L."/>
            <person name="Swayne D.E."/>
        </authorList>
    </citation>
    <scope>NUCLEOTIDE SEQUENCE [LARGE SCALE GENOMIC DNA]</scope>
    <source>
        <strain evidence="2">SB41UT1</strain>
    </source>
</reference>
<dbReference type="Proteomes" id="UP000196573">
    <property type="component" value="Unassembled WGS sequence"/>
</dbReference>
<keyword evidence="2" id="KW-0808">Transferase</keyword>
<dbReference type="GO" id="GO:0016740">
    <property type="term" value="F:transferase activity"/>
    <property type="evidence" value="ECO:0007669"/>
    <property type="project" value="UniProtKB-KW"/>
</dbReference>
<protein>
    <submittedName>
        <fullName evidence="2">Bifunctional enoyl-CoA hydratase/phosphate acetyltransferase</fullName>
    </submittedName>
</protein>
<gene>
    <name evidence="2" type="ORF">EHSB41UT_01417</name>
</gene>
<dbReference type="RefSeq" id="WP_165767180.1">
    <property type="nucleotide sequence ID" value="NZ_CBCSCN010000009.1"/>
</dbReference>
<dbReference type="InterPro" id="IPR029069">
    <property type="entry name" value="HotDog_dom_sf"/>
</dbReference>
<sequence length="286" mass="31577">MQTLALSSMPSMLSLYAKAARKKGHAGELPALSVSVAGVRANAQDVKTYEKICHFPQSRFLPATFLHILAFPLHMRLLTDPTMPLKPMGLVHVRNTLRQLRPVEKGELLHIECSIGESREVEAGLEFDILTRIEASGELVYEGISTNLRRQSSPSAGGKKQHQAFDALDVIQTWSLGSSLGRQYGAVSGDRNPIHLWPVTAKLFGFKRHIAHGMWSKARCLAALTDDIAGQPFELEVVFKTPVFLPAKVEFSRTSTTAKDAEGRKVDFRLRSSSGKPHLEGRLTLI</sequence>
<dbReference type="AlphaFoldDB" id="A0A1X7AHA0"/>
<evidence type="ECO:0000313" key="3">
    <source>
        <dbReference type="Proteomes" id="UP000196573"/>
    </source>
</evidence>
<evidence type="ECO:0000313" key="2">
    <source>
        <dbReference type="EMBL" id="SMA42320.1"/>
    </source>
</evidence>
<organism evidence="2 3">
    <name type="scientific">Parendozoicomonas haliclonae</name>
    <dbReference type="NCBI Taxonomy" id="1960125"/>
    <lineage>
        <taxon>Bacteria</taxon>
        <taxon>Pseudomonadati</taxon>
        <taxon>Pseudomonadota</taxon>
        <taxon>Gammaproteobacteria</taxon>
        <taxon>Oceanospirillales</taxon>
        <taxon>Endozoicomonadaceae</taxon>
        <taxon>Parendozoicomonas</taxon>
    </lineage>
</organism>
<dbReference type="PANTHER" id="PTHR43841:SF1">
    <property type="entry name" value="3-HYDROXYACYL-THIOESTER DEHYDRATASE X"/>
    <property type="match status" value="1"/>
</dbReference>
<dbReference type="Pfam" id="PF01575">
    <property type="entry name" value="MaoC_dehydratas"/>
    <property type="match status" value="1"/>
</dbReference>